<dbReference type="EMBL" id="DSRU01000132">
    <property type="protein sequence ID" value="HFM97993.1"/>
    <property type="molecule type" value="Genomic_DNA"/>
</dbReference>
<evidence type="ECO:0000259" key="2">
    <source>
        <dbReference type="Pfam" id="PF14062"/>
    </source>
</evidence>
<dbReference type="InterPro" id="IPR025349">
    <property type="entry name" value="DUF4253"/>
</dbReference>
<protein>
    <submittedName>
        <fullName evidence="3">DUF4253 domain-containing protein</fullName>
    </submittedName>
</protein>
<dbReference type="AlphaFoldDB" id="A0A7C3PE60"/>
<feature type="transmembrane region" description="Helical" evidence="1">
    <location>
        <begin position="12"/>
        <end position="29"/>
    </location>
</feature>
<name>A0A7C3PE60_9CYAN</name>
<evidence type="ECO:0000256" key="1">
    <source>
        <dbReference type="SAM" id="Phobius"/>
    </source>
</evidence>
<dbReference type="Pfam" id="PF14062">
    <property type="entry name" value="DUF4253"/>
    <property type="match status" value="1"/>
</dbReference>
<reference evidence="3" key="1">
    <citation type="journal article" date="2020" name="mSystems">
        <title>Genome- and Community-Level Interaction Insights into Carbon Utilization and Element Cycling Functions of Hydrothermarchaeota in Hydrothermal Sediment.</title>
        <authorList>
            <person name="Zhou Z."/>
            <person name="Liu Y."/>
            <person name="Xu W."/>
            <person name="Pan J."/>
            <person name="Luo Z.H."/>
            <person name="Li M."/>
        </authorList>
    </citation>
    <scope>NUCLEOTIDE SEQUENCE [LARGE SCALE GENOMIC DNA]</scope>
    <source>
        <strain evidence="3">SpSt-418</strain>
    </source>
</reference>
<organism evidence="3">
    <name type="scientific">Oscillatoriales cyanobacterium SpSt-418</name>
    <dbReference type="NCBI Taxonomy" id="2282169"/>
    <lineage>
        <taxon>Bacteria</taxon>
        <taxon>Bacillati</taxon>
        <taxon>Cyanobacteriota</taxon>
        <taxon>Cyanophyceae</taxon>
        <taxon>Oscillatoriophycideae</taxon>
        <taxon>Oscillatoriales</taxon>
    </lineage>
</organism>
<comment type="caution">
    <text evidence="3">The sequence shown here is derived from an EMBL/GenBank/DDBJ whole genome shotgun (WGS) entry which is preliminary data.</text>
</comment>
<proteinExistence type="predicted"/>
<evidence type="ECO:0000313" key="3">
    <source>
        <dbReference type="EMBL" id="HFM97993.1"/>
    </source>
</evidence>
<sequence length="103" mass="11802">MENAARSQLAYLHWFGAWASGTPVVIGFLKQWHQRYNAELVCHYGTMLQLTVEKRPATPAEAFDLAWQQEALAPCTTLLPGVTLRDHARSLLTVNRWFLHERP</sequence>
<gene>
    <name evidence="3" type="ORF">ENR64_09555</name>
</gene>
<feature type="domain" description="DUF4253" evidence="2">
    <location>
        <begin position="8"/>
        <end position="100"/>
    </location>
</feature>
<accession>A0A7C3PE60</accession>
<keyword evidence="1" id="KW-0812">Transmembrane</keyword>
<keyword evidence="1" id="KW-1133">Transmembrane helix</keyword>
<keyword evidence="1" id="KW-0472">Membrane</keyword>